<dbReference type="PANTHER" id="PTHR38030:SF2">
    <property type="entry name" value="PROTOPORPHYRINOGEN IX DEHYDROGENASE [QUINONE]"/>
    <property type="match status" value="1"/>
</dbReference>
<comment type="caution">
    <text evidence="2">The sequence shown here is derived from an EMBL/GenBank/DDBJ whole genome shotgun (WGS) entry which is preliminary data.</text>
</comment>
<gene>
    <name evidence="2" type="ORF">KDK92_06485</name>
</gene>
<evidence type="ECO:0000259" key="1">
    <source>
        <dbReference type="Pfam" id="PF12724"/>
    </source>
</evidence>
<dbReference type="Pfam" id="PF12724">
    <property type="entry name" value="Flavodoxin_5"/>
    <property type="match status" value="1"/>
</dbReference>
<protein>
    <submittedName>
        <fullName evidence="2">Flavodoxin</fullName>
    </submittedName>
</protein>
<dbReference type="GO" id="GO:0006783">
    <property type="term" value="P:heme biosynthetic process"/>
    <property type="evidence" value="ECO:0007669"/>
    <property type="project" value="TreeGrafter"/>
</dbReference>
<dbReference type="InterPro" id="IPR026816">
    <property type="entry name" value="Flavodoxin_dom"/>
</dbReference>
<dbReference type="Proteomes" id="UP001056429">
    <property type="component" value="Unassembled WGS sequence"/>
</dbReference>
<dbReference type="InterPro" id="IPR052200">
    <property type="entry name" value="Protoporphyrinogen_IX_DH"/>
</dbReference>
<dbReference type="PANTHER" id="PTHR38030">
    <property type="entry name" value="PROTOPORPHYRINOGEN IX DEHYDROGENASE [MENAQUINONE]"/>
    <property type="match status" value="1"/>
</dbReference>
<dbReference type="Gene3D" id="3.40.50.360">
    <property type="match status" value="1"/>
</dbReference>
<evidence type="ECO:0000313" key="2">
    <source>
        <dbReference type="EMBL" id="MCM1989381.1"/>
    </source>
</evidence>
<proteinExistence type="predicted"/>
<dbReference type="EMBL" id="JAGSOJ010000001">
    <property type="protein sequence ID" value="MCM1989381.1"/>
    <property type="molecule type" value="Genomic_DNA"/>
</dbReference>
<dbReference type="GO" id="GO:0010181">
    <property type="term" value="F:FMN binding"/>
    <property type="evidence" value="ECO:0007669"/>
    <property type="project" value="TreeGrafter"/>
</dbReference>
<sequence length="159" mass="18167">MKTLIVYATKYGCTEKCVKILSEKINGKVDLYDLKGKSELNITQYERIIIGGSIYIGKIRKEVSEFCLENLNVLKDKKVGLFICCMGEGDAVEKQLKESFPQDLIENTVVIESFGGEFIFKKMNFLERLIVKKVSKIDKDVSNILEERIDNFAQLINRA</sequence>
<dbReference type="RefSeq" id="WP_250858377.1">
    <property type="nucleotide sequence ID" value="NZ_JAGSOJ010000001.1"/>
</dbReference>
<name>A0A9J6P0H1_9CLOT</name>
<keyword evidence="3" id="KW-1185">Reference proteome</keyword>
<accession>A0A9J6P0H1</accession>
<feature type="domain" description="Flavodoxin" evidence="1">
    <location>
        <begin position="4"/>
        <end position="141"/>
    </location>
</feature>
<reference evidence="2" key="1">
    <citation type="journal article" date="2021" name="mSystems">
        <title>Bacteria and Archaea Synergistically Convert Glycine Betaine to Biogenic Methane in the Formosa Cold Seep of the South China Sea.</title>
        <authorList>
            <person name="Li L."/>
            <person name="Zhang W."/>
            <person name="Zhang S."/>
            <person name="Song L."/>
            <person name="Sun Q."/>
            <person name="Zhang H."/>
            <person name="Xiang H."/>
            <person name="Dong X."/>
        </authorList>
    </citation>
    <scope>NUCLEOTIDE SEQUENCE</scope>
    <source>
        <strain evidence="2">ZWT</strain>
    </source>
</reference>
<evidence type="ECO:0000313" key="3">
    <source>
        <dbReference type="Proteomes" id="UP001056429"/>
    </source>
</evidence>
<organism evidence="2 3">
    <name type="scientific">Oceanirhabdus seepicola</name>
    <dbReference type="NCBI Taxonomy" id="2828781"/>
    <lineage>
        <taxon>Bacteria</taxon>
        <taxon>Bacillati</taxon>
        <taxon>Bacillota</taxon>
        <taxon>Clostridia</taxon>
        <taxon>Eubacteriales</taxon>
        <taxon>Clostridiaceae</taxon>
        <taxon>Oceanirhabdus</taxon>
    </lineage>
</organism>
<reference evidence="2" key="2">
    <citation type="submission" date="2021-04" db="EMBL/GenBank/DDBJ databases">
        <authorList>
            <person name="Dong X."/>
        </authorList>
    </citation>
    <scope>NUCLEOTIDE SEQUENCE</scope>
    <source>
        <strain evidence="2">ZWT</strain>
    </source>
</reference>
<dbReference type="AlphaFoldDB" id="A0A9J6P0H1"/>
<dbReference type="SUPFAM" id="SSF52218">
    <property type="entry name" value="Flavoproteins"/>
    <property type="match status" value="1"/>
</dbReference>
<dbReference type="GO" id="GO:0070819">
    <property type="term" value="F:menaquinone-dependent protoporphyrinogen oxidase activity"/>
    <property type="evidence" value="ECO:0007669"/>
    <property type="project" value="TreeGrafter"/>
</dbReference>
<dbReference type="InterPro" id="IPR029039">
    <property type="entry name" value="Flavoprotein-like_sf"/>
</dbReference>